<dbReference type="Proteomes" id="UP000657918">
    <property type="component" value="Chromosome 16"/>
</dbReference>
<evidence type="ECO:0000313" key="1">
    <source>
        <dbReference type="EMBL" id="KAF9665001.1"/>
    </source>
</evidence>
<sequence length="321" mass="36570">MEINDEQAKKSEGQNEDATAFDERVLQENENLEANDLNLYAELEPYMVDQTFARNEVSKIKPFRYNFSLLEKHSNLEAFHDAVHCALYEVSRRVEFGLACPCMPGYSKIKTRIIVNLGIWKESYRRDGGDSFSSAACFEPAKLIDHVKELSQMPLGGIDTLEFVIARSQLLALNCWNGYCHLPEFQFHGELLESDAEIPLSPEVKLGSEKAENTATTIGKEKLKSEEHSLHKRKYSSEDRRLQLKRALPPSGNNQLFKWVPGKWFSAEAFMQKQPSAVLGNSAFLDLHLSATATRTLLSQMVNLPHEQQSAAQKRHRLRRE</sequence>
<name>A0A835ML58_9ROSI</name>
<gene>
    <name evidence="1" type="ORF">SADUNF_Sadunf16G0076800</name>
</gene>
<dbReference type="EMBL" id="JADGMS010000016">
    <property type="protein sequence ID" value="KAF9665001.1"/>
    <property type="molecule type" value="Genomic_DNA"/>
</dbReference>
<evidence type="ECO:0000313" key="2">
    <source>
        <dbReference type="Proteomes" id="UP000657918"/>
    </source>
</evidence>
<dbReference type="AlphaFoldDB" id="A0A835ML58"/>
<keyword evidence="2" id="KW-1185">Reference proteome</keyword>
<dbReference type="OrthoDB" id="62853at2759"/>
<dbReference type="PANTHER" id="PTHR42851:SF19">
    <property type="entry name" value="PWWP DOMAIN-CONTAINING PROTEIN 2-RELATED"/>
    <property type="match status" value="1"/>
</dbReference>
<reference evidence="1 2" key="1">
    <citation type="submission" date="2020-10" db="EMBL/GenBank/DDBJ databases">
        <title>Plant Genome Project.</title>
        <authorList>
            <person name="Zhang R.-G."/>
        </authorList>
    </citation>
    <scope>NUCLEOTIDE SEQUENCE [LARGE SCALE GENOMIC DNA]</scope>
    <source>
        <strain evidence="1">FAFU-HL-1</strain>
        <tissue evidence="1">Leaf</tissue>
    </source>
</reference>
<comment type="caution">
    <text evidence="1">The sequence shown here is derived from an EMBL/GenBank/DDBJ whole genome shotgun (WGS) entry which is preliminary data.</text>
</comment>
<protein>
    <submittedName>
        <fullName evidence="1">Uncharacterized protein</fullName>
    </submittedName>
</protein>
<organism evidence="1 2">
    <name type="scientific">Salix dunnii</name>
    <dbReference type="NCBI Taxonomy" id="1413687"/>
    <lineage>
        <taxon>Eukaryota</taxon>
        <taxon>Viridiplantae</taxon>
        <taxon>Streptophyta</taxon>
        <taxon>Embryophyta</taxon>
        <taxon>Tracheophyta</taxon>
        <taxon>Spermatophyta</taxon>
        <taxon>Magnoliopsida</taxon>
        <taxon>eudicotyledons</taxon>
        <taxon>Gunneridae</taxon>
        <taxon>Pentapetalae</taxon>
        <taxon>rosids</taxon>
        <taxon>fabids</taxon>
        <taxon>Malpighiales</taxon>
        <taxon>Salicaceae</taxon>
        <taxon>Saliceae</taxon>
        <taxon>Salix</taxon>
    </lineage>
</organism>
<accession>A0A835ML58</accession>
<dbReference type="PANTHER" id="PTHR42851">
    <property type="entry name" value="ALDOLASE-RELATED"/>
    <property type="match status" value="1"/>
</dbReference>
<proteinExistence type="predicted"/>
<dbReference type="InterPro" id="IPR053063">
    <property type="entry name" value="PWWP_domain_containing_PDP"/>
</dbReference>